<feature type="repeat" description="ANK" evidence="1">
    <location>
        <begin position="71"/>
        <end position="103"/>
    </location>
</feature>
<evidence type="ECO:0000313" key="3">
    <source>
        <dbReference type="EMBL" id="CAL1148421.1"/>
    </source>
</evidence>
<dbReference type="PROSITE" id="PS50297">
    <property type="entry name" value="ANK_REP_REGION"/>
    <property type="match status" value="1"/>
</dbReference>
<dbReference type="AlphaFoldDB" id="A0A9P1G0K2"/>
<dbReference type="SUPFAM" id="SSF48403">
    <property type="entry name" value="Ankyrin repeat"/>
    <property type="match status" value="1"/>
</dbReference>
<dbReference type="EMBL" id="CAMXCT030002025">
    <property type="protein sequence ID" value="CAL4782358.1"/>
    <property type="molecule type" value="Genomic_DNA"/>
</dbReference>
<dbReference type="EMBL" id="CAMXCT020002025">
    <property type="protein sequence ID" value="CAL1148421.1"/>
    <property type="molecule type" value="Genomic_DNA"/>
</dbReference>
<dbReference type="Pfam" id="PF12796">
    <property type="entry name" value="Ank_2"/>
    <property type="match status" value="1"/>
</dbReference>
<evidence type="ECO:0000313" key="2">
    <source>
        <dbReference type="EMBL" id="CAI3995046.1"/>
    </source>
</evidence>
<sequence length="150" mass="17423">MEEKGHTISDFNLDELEVGKQRSLEKMQWRNEKREEKRYILQTFLESHKFGKDVNEPRIRKGCFLFSKPKEVLYPLHKAAELGDAEIVRLLLAAGADREQRTSKGRTAEMIALEEDLLGSHKEVLMLLASQIKVMPLREAIKLMEEQKCL</sequence>
<dbReference type="PROSITE" id="PS50088">
    <property type="entry name" value="ANK_REPEAT"/>
    <property type="match status" value="1"/>
</dbReference>
<accession>A0A9P1G0K2</accession>
<dbReference type="Gene3D" id="1.25.40.20">
    <property type="entry name" value="Ankyrin repeat-containing domain"/>
    <property type="match status" value="1"/>
</dbReference>
<proteinExistence type="predicted"/>
<reference evidence="2" key="1">
    <citation type="submission" date="2022-10" db="EMBL/GenBank/DDBJ databases">
        <authorList>
            <person name="Chen Y."/>
            <person name="Dougan E. K."/>
            <person name="Chan C."/>
            <person name="Rhodes N."/>
            <person name="Thang M."/>
        </authorList>
    </citation>
    <scope>NUCLEOTIDE SEQUENCE</scope>
</reference>
<dbReference type="InterPro" id="IPR002110">
    <property type="entry name" value="Ankyrin_rpt"/>
</dbReference>
<keyword evidence="5" id="KW-1185">Reference proteome</keyword>
<dbReference type="Proteomes" id="UP001152797">
    <property type="component" value="Unassembled WGS sequence"/>
</dbReference>
<dbReference type="EMBL" id="CAMXCT010002025">
    <property type="protein sequence ID" value="CAI3995046.1"/>
    <property type="molecule type" value="Genomic_DNA"/>
</dbReference>
<dbReference type="InterPro" id="IPR036770">
    <property type="entry name" value="Ankyrin_rpt-contain_sf"/>
</dbReference>
<organism evidence="2">
    <name type="scientific">Cladocopium goreaui</name>
    <dbReference type="NCBI Taxonomy" id="2562237"/>
    <lineage>
        <taxon>Eukaryota</taxon>
        <taxon>Sar</taxon>
        <taxon>Alveolata</taxon>
        <taxon>Dinophyceae</taxon>
        <taxon>Suessiales</taxon>
        <taxon>Symbiodiniaceae</taxon>
        <taxon>Cladocopium</taxon>
    </lineage>
</organism>
<evidence type="ECO:0000313" key="4">
    <source>
        <dbReference type="EMBL" id="CAL4782358.1"/>
    </source>
</evidence>
<name>A0A9P1G0K2_9DINO</name>
<reference evidence="3" key="2">
    <citation type="submission" date="2024-04" db="EMBL/GenBank/DDBJ databases">
        <authorList>
            <person name="Chen Y."/>
            <person name="Shah S."/>
            <person name="Dougan E. K."/>
            <person name="Thang M."/>
            <person name="Chan C."/>
        </authorList>
    </citation>
    <scope>NUCLEOTIDE SEQUENCE [LARGE SCALE GENOMIC DNA]</scope>
</reference>
<keyword evidence="1" id="KW-0040">ANK repeat</keyword>
<comment type="caution">
    <text evidence="2">The sequence shown here is derived from an EMBL/GenBank/DDBJ whole genome shotgun (WGS) entry which is preliminary data.</text>
</comment>
<protein>
    <submittedName>
        <fullName evidence="4">Caskin-2</fullName>
    </submittedName>
</protein>
<evidence type="ECO:0000256" key="1">
    <source>
        <dbReference type="PROSITE-ProRule" id="PRU00023"/>
    </source>
</evidence>
<evidence type="ECO:0000313" key="5">
    <source>
        <dbReference type="Proteomes" id="UP001152797"/>
    </source>
</evidence>
<gene>
    <name evidence="2" type="ORF">C1SCF055_LOCUS21647</name>
</gene>